<sequence>MSEYQWIEFLAIESPLDSDAIGFMQAQSSRAEVDQWRFANECR</sequence>
<dbReference type="STRING" id="595434.RISK_000687"/>
<dbReference type="EMBL" id="LECT01000006">
    <property type="protein sequence ID" value="KLU07609.1"/>
    <property type="molecule type" value="Genomic_DNA"/>
</dbReference>
<accession>A0A0J1EQ38</accession>
<organism evidence="1 2">
    <name type="scientific">Rhodopirellula islandica</name>
    <dbReference type="NCBI Taxonomy" id="595434"/>
    <lineage>
        <taxon>Bacteria</taxon>
        <taxon>Pseudomonadati</taxon>
        <taxon>Planctomycetota</taxon>
        <taxon>Planctomycetia</taxon>
        <taxon>Pirellulales</taxon>
        <taxon>Pirellulaceae</taxon>
        <taxon>Rhodopirellula</taxon>
    </lineage>
</organism>
<keyword evidence="2" id="KW-1185">Reference proteome</keyword>
<protein>
    <submittedName>
        <fullName evidence="1">Uncharacterized protein</fullName>
    </submittedName>
</protein>
<reference evidence="1" key="1">
    <citation type="submission" date="2015-05" db="EMBL/GenBank/DDBJ databases">
        <title>Permanent draft genome of Rhodopirellula islandicus K833.</title>
        <authorList>
            <person name="Kizina J."/>
            <person name="Richter M."/>
            <person name="Glockner F.O."/>
            <person name="Harder J."/>
        </authorList>
    </citation>
    <scope>NUCLEOTIDE SEQUENCE [LARGE SCALE GENOMIC DNA]</scope>
    <source>
        <strain evidence="1">K833</strain>
    </source>
</reference>
<comment type="caution">
    <text evidence="1">The sequence shown here is derived from an EMBL/GenBank/DDBJ whole genome shotgun (WGS) entry which is preliminary data.</text>
</comment>
<dbReference type="RefSeq" id="WP_261340206.1">
    <property type="nucleotide sequence ID" value="NZ_LECT01000006.1"/>
</dbReference>
<name>A0A0J1EQ38_RHOIS</name>
<dbReference type="Proteomes" id="UP000036367">
    <property type="component" value="Unassembled WGS sequence"/>
</dbReference>
<gene>
    <name evidence="1" type="ORF">RISK_000687</name>
</gene>
<evidence type="ECO:0000313" key="2">
    <source>
        <dbReference type="Proteomes" id="UP000036367"/>
    </source>
</evidence>
<dbReference type="AlphaFoldDB" id="A0A0J1EQ38"/>
<proteinExistence type="predicted"/>
<evidence type="ECO:0000313" key="1">
    <source>
        <dbReference type="EMBL" id="KLU07609.1"/>
    </source>
</evidence>
<dbReference type="PATRIC" id="fig|595434.4.peg.664"/>